<protein>
    <submittedName>
        <fullName evidence="2">Uncharacterized protein</fullName>
    </submittedName>
</protein>
<evidence type="ECO:0000313" key="3">
    <source>
        <dbReference type="Proteomes" id="UP001627154"/>
    </source>
</evidence>
<sequence>MKPQVARQDLLKVTEGAIWSTTQSSLTNEEEDAIVTLVVVVIGIIAAVIFLFSMGLFIDCRTQKTESLNKMHKRKSRLKMPVIGRANRQAPQDDATCFATDMCPNGSSQVPGGQLDAIV</sequence>
<evidence type="ECO:0000313" key="2">
    <source>
        <dbReference type="EMBL" id="KAL3387563.1"/>
    </source>
</evidence>
<gene>
    <name evidence="2" type="ORF">TKK_016705</name>
</gene>
<proteinExistence type="predicted"/>
<keyword evidence="1" id="KW-0812">Transmembrane</keyword>
<feature type="transmembrane region" description="Helical" evidence="1">
    <location>
        <begin position="33"/>
        <end position="58"/>
    </location>
</feature>
<organism evidence="2 3">
    <name type="scientific">Trichogramma kaykai</name>
    <dbReference type="NCBI Taxonomy" id="54128"/>
    <lineage>
        <taxon>Eukaryota</taxon>
        <taxon>Metazoa</taxon>
        <taxon>Ecdysozoa</taxon>
        <taxon>Arthropoda</taxon>
        <taxon>Hexapoda</taxon>
        <taxon>Insecta</taxon>
        <taxon>Pterygota</taxon>
        <taxon>Neoptera</taxon>
        <taxon>Endopterygota</taxon>
        <taxon>Hymenoptera</taxon>
        <taxon>Apocrita</taxon>
        <taxon>Proctotrupomorpha</taxon>
        <taxon>Chalcidoidea</taxon>
        <taxon>Trichogrammatidae</taxon>
        <taxon>Trichogramma</taxon>
    </lineage>
</organism>
<reference evidence="2 3" key="1">
    <citation type="journal article" date="2024" name="bioRxiv">
        <title>A reference genome for Trichogramma kaykai: A tiny desert-dwelling parasitoid wasp with competing sex-ratio distorters.</title>
        <authorList>
            <person name="Culotta J."/>
            <person name="Lindsey A.R."/>
        </authorList>
    </citation>
    <scope>NUCLEOTIDE SEQUENCE [LARGE SCALE GENOMIC DNA]</scope>
    <source>
        <strain evidence="2 3">KSX58</strain>
    </source>
</reference>
<dbReference type="Proteomes" id="UP001627154">
    <property type="component" value="Unassembled WGS sequence"/>
</dbReference>
<keyword evidence="1" id="KW-0472">Membrane</keyword>
<name>A0ABD2W3X5_9HYME</name>
<keyword evidence="3" id="KW-1185">Reference proteome</keyword>
<dbReference type="EMBL" id="JBJJXI010000136">
    <property type="protein sequence ID" value="KAL3387563.1"/>
    <property type="molecule type" value="Genomic_DNA"/>
</dbReference>
<accession>A0ABD2W3X5</accession>
<evidence type="ECO:0000256" key="1">
    <source>
        <dbReference type="SAM" id="Phobius"/>
    </source>
</evidence>
<keyword evidence="1" id="KW-1133">Transmembrane helix</keyword>
<comment type="caution">
    <text evidence="2">The sequence shown here is derived from an EMBL/GenBank/DDBJ whole genome shotgun (WGS) entry which is preliminary data.</text>
</comment>
<dbReference type="AlphaFoldDB" id="A0ABD2W3X5"/>